<comment type="similarity">
    <text evidence="1">Belongs to the metallo-dependent hydrolases superfamily.</text>
</comment>
<sequence>MIIDAHQHFWRLERGDYGWLTPELAPIYRDFGPSDLAPHLARQGIGGTVLVQAAPTLAETEYLLELAGESDVVRGVVGWVDFEATSAPEEIARLARHPKLVGLRPMIQDIADDDWMLDPVLAPAFEAMIRHDLTFDALVLPRHLPRLRRLLARHPDLRCVIDHGAKPEIAAGRFDAWAGEMAALARETRAWCKLSGLLTEAGEGAGRAELEPYVAHLVAQFGPARLVWGSDWPVLTLAASYEAWFEMARSLIPDAEDRRAVFGGNAAGLYRL</sequence>
<dbReference type="SUPFAM" id="SSF51556">
    <property type="entry name" value="Metallo-dependent hydrolases"/>
    <property type="match status" value="1"/>
</dbReference>
<comment type="caution">
    <text evidence="3">The sequence shown here is derived from an EMBL/GenBank/DDBJ whole genome shotgun (WGS) entry which is preliminary data.</text>
</comment>
<name>A0A9X2JNB2_9RHOB</name>
<dbReference type="InterPro" id="IPR052350">
    <property type="entry name" value="Metallo-dep_Lactonases"/>
</dbReference>
<evidence type="ECO:0000313" key="3">
    <source>
        <dbReference type="EMBL" id="MCP1168552.1"/>
    </source>
</evidence>
<dbReference type="Gene3D" id="3.20.20.140">
    <property type="entry name" value="Metal-dependent hydrolases"/>
    <property type="match status" value="1"/>
</dbReference>
<protein>
    <submittedName>
        <fullName evidence="3">Amidohydrolase family protein</fullName>
    </submittedName>
</protein>
<dbReference type="Proteomes" id="UP001139477">
    <property type="component" value="Unassembled WGS sequence"/>
</dbReference>
<dbReference type="PANTHER" id="PTHR43569:SF2">
    <property type="entry name" value="AMIDOHYDROLASE-RELATED DOMAIN-CONTAINING PROTEIN"/>
    <property type="match status" value="1"/>
</dbReference>
<evidence type="ECO:0000259" key="2">
    <source>
        <dbReference type="Pfam" id="PF04909"/>
    </source>
</evidence>
<dbReference type="Pfam" id="PF04909">
    <property type="entry name" value="Amidohydro_2"/>
    <property type="match status" value="1"/>
</dbReference>
<dbReference type="PANTHER" id="PTHR43569">
    <property type="entry name" value="AMIDOHYDROLASE"/>
    <property type="match status" value="1"/>
</dbReference>
<evidence type="ECO:0000256" key="1">
    <source>
        <dbReference type="ARBA" id="ARBA00038310"/>
    </source>
</evidence>
<dbReference type="AlphaFoldDB" id="A0A9X2JNB2"/>
<evidence type="ECO:0000313" key="4">
    <source>
        <dbReference type="Proteomes" id="UP001139477"/>
    </source>
</evidence>
<dbReference type="EMBL" id="JAMYXC010000127">
    <property type="protein sequence ID" value="MCP1168552.1"/>
    <property type="molecule type" value="Genomic_DNA"/>
</dbReference>
<dbReference type="InterPro" id="IPR032466">
    <property type="entry name" value="Metal_Hydrolase"/>
</dbReference>
<accession>A0A9X2JNB2</accession>
<feature type="domain" description="Amidohydrolase-related" evidence="2">
    <location>
        <begin position="3"/>
        <end position="272"/>
    </location>
</feature>
<reference evidence="3" key="1">
    <citation type="submission" date="2022-06" db="EMBL/GenBank/DDBJ databases">
        <title>Limimaricola sediminis sp. nov., isolated from an intertidal sediment.</title>
        <authorList>
            <person name="Shao X."/>
        </authorList>
    </citation>
    <scope>NUCLEOTIDE SEQUENCE</scope>
    <source>
        <strain evidence="3">ASW11-118</strain>
    </source>
</reference>
<keyword evidence="4" id="KW-1185">Reference proteome</keyword>
<dbReference type="RefSeq" id="WP_253331499.1">
    <property type="nucleotide sequence ID" value="NZ_JAMYXC010000127.1"/>
</dbReference>
<proteinExistence type="inferred from homology"/>
<gene>
    <name evidence="3" type="ORF">NHG85_08455</name>
</gene>
<organism evidence="3 4">
    <name type="scientific">Limimaricola litoreus</name>
    <dbReference type="NCBI Taxonomy" id="2955316"/>
    <lineage>
        <taxon>Bacteria</taxon>
        <taxon>Pseudomonadati</taxon>
        <taxon>Pseudomonadota</taxon>
        <taxon>Alphaproteobacteria</taxon>
        <taxon>Rhodobacterales</taxon>
        <taxon>Paracoccaceae</taxon>
        <taxon>Limimaricola</taxon>
    </lineage>
</organism>
<dbReference type="InterPro" id="IPR006680">
    <property type="entry name" value="Amidohydro-rel"/>
</dbReference>
<dbReference type="GO" id="GO:0016787">
    <property type="term" value="F:hydrolase activity"/>
    <property type="evidence" value="ECO:0007669"/>
    <property type="project" value="InterPro"/>
</dbReference>